<dbReference type="EMBL" id="GBXM01014360">
    <property type="protein sequence ID" value="JAH94217.1"/>
    <property type="molecule type" value="Transcribed_RNA"/>
</dbReference>
<dbReference type="AlphaFoldDB" id="A0A0E9WUX8"/>
<protein>
    <submittedName>
        <fullName evidence="1">Uncharacterized protein</fullName>
    </submittedName>
</protein>
<proteinExistence type="predicted"/>
<accession>A0A0E9WUX8</accession>
<reference evidence="1" key="2">
    <citation type="journal article" date="2015" name="Fish Shellfish Immunol.">
        <title>Early steps in the European eel (Anguilla anguilla)-Vibrio vulnificus interaction in the gills: Role of the RtxA13 toxin.</title>
        <authorList>
            <person name="Callol A."/>
            <person name="Pajuelo D."/>
            <person name="Ebbesson L."/>
            <person name="Teles M."/>
            <person name="MacKenzie S."/>
            <person name="Amaro C."/>
        </authorList>
    </citation>
    <scope>NUCLEOTIDE SEQUENCE</scope>
</reference>
<sequence length="120" mass="13985">MGCLMCANSGRRTPEFTTLKQQRELANQNTQRYLKAVCNHYECSQITKVQKPFRGIETQTRYITNSSCAFFFVYIAFFPPPFCFCINFSTVQKSDHTFVYSVSTAKQPFFFSVKTIMQEH</sequence>
<organism evidence="1">
    <name type="scientific">Anguilla anguilla</name>
    <name type="common">European freshwater eel</name>
    <name type="synonym">Muraena anguilla</name>
    <dbReference type="NCBI Taxonomy" id="7936"/>
    <lineage>
        <taxon>Eukaryota</taxon>
        <taxon>Metazoa</taxon>
        <taxon>Chordata</taxon>
        <taxon>Craniata</taxon>
        <taxon>Vertebrata</taxon>
        <taxon>Euteleostomi</taxon>
        <taxon>Actinopterygii</taxon>
        <taxon>Neopterygii</taxon>
        <taxon>Teleostei</taxon>
        <taxon>Anguilliformes</taxon>
        <taxon>Anguillidae</taxon>
        <taxon>Anguilla</taxon>
    </lineage>
</organism>
<name>A0A0E9WUX8_ANGAN</name>
<evidence type="ECO:0000313" key="1">
    <source>
        <dbReference type="EMBL" id="JAH94217.1"/>
    </source>
</evidence>
<reference evidence="1" key="1">
    <citation type="submission" date="2014-11" db="EMBL/GenBank/DDBJ databases">
        <authorList>
            <person name="Amaro Gonzalez C."/>
        </authorList>
    </citation>
    <scope>NUCLEOTIDE SEQUENCE</scope>
</reference>